<dbReference type="Proteomes" id="UP000632195">
    <property type="component" value="Unassembled WGS sequence"/>
</dbReference>
<comment type="cofactor">
    <cofactor evidence="7 8">
        <name>FMNH2</name>
        <dbReference type="ChEBI" id="CHEBI:57618"/>
    </cofactor>
    <text evidence="7 8">Reduced FMN (FMNH(2)).</text>
</comment>
<feature type="binding site" evidence="7">
    <location>
        <begin position="299"/>
        <end position="303"/>
    </location>
    <ligand>
        <name>FMN</name>
        <dbReference type="ChEBI" id="CHEBI:58210"/>
    </ligand>
</feature>
<comment type="caution">
    <text evidence="9">The sequence shown here is derived from an EMBL/GenBank/DDBJ whole genome shotgun (WGS) entry which is preliminary data.</text>
</comment>
<comment type="pathway">
    <text evidence="1 7 8">Metabolic intermediate biosynthesis; chorismate biosynthesis; chorismate from D-erythrose 4-phosphate and phosphoenolpyruvate: step 7/7.</text>
</comment>
<dbReference type="GO" id="GO:0009423">
    <property type="term" value="P:chorismate biosynthetic process"/>
    <property type="evidence" value="ECO:0007669"/>
    <property type="project" value="UniProtKB-UniRule"/>
</dbReference>
<evidence type="ECO:0000256" key="5">
    <source>
        <dbReference type="ARBA" id="ARBA00023141"/>
    </source>
</evidence>
<dbReference type="Pfam" id="PF01264">
    <property type="entry name" value="Chorismate_synt"/>
    <property type="match status" value="1"/>
</dbReference>
<feature type="binding site" evidence="7">
    <location>
        <position position="284"/>
    </location>
    <ligand>
        <name>FMN</name>
        <dbReference type="ChEBI" id="CHEBI:58210"/>
    </ligand>
</feature>
<dbReference type="InterPro" id="IPR000453">
    <property type="entry name" value="Chorismate_synth"/>
</dbReference>
<dbReference type="NCBIfam" id="NF003793">
    <property type="entry name" value="PRK05382.1"/>
    <property type="match status" value="1"/>
</dbReference>
<keyword evidence="7" id="KW-0285">Flavoprotein</keyword>
<keyword evidence="7" id="KW-0274">FAD</keyword>
<comment type="catalytic activity">
    <reaction evidence="7 8">
        <text>5-O-(1-carboxyvinyl)-3-phosphoshikimate = chorismate + phosphate</text>
        <dbReference type="Rhea" id="RHEA:21020"/>
        <dbReference type="ChEBI" id="CHEBI:29748"/>
        <dbReference type="ChEBI" id="CHEBI:43474"/>
        <dbReference type="ChEBI" id="CHEBI:57701"/>
        <dbReference type="EC" id="4.2.3.5"/>
    </reaction>
</comment>
<dbReference type="PANTHER" id="PTHR21085:SF0">
    <property type="entry name" value="CHORISMATE SYNTHASE"/>
    <property type="match status" value="1"/>
</dbReference>
<reference evidence="9" key="2">
    <citation type="submission" date="2022-09" db="EMBL/GenBank/DDBJ databases">
        <authorList>
            <person name="Sun Q."/>
            <person name="Ohkuma M."/>
        </authorList>
    </citation>
    <scope>NUCLEOTIDE SEQUENCE</scope>
    <source>
        <strain evidence="9">JCM 13583</strain>
    </source>
</reference>
<comment type="similarity">
    <text evidence="2 7 8">Belongs to the chorismate synthase family.</text>
</comment>
<keyword evidence="6 7" id="KW-0456">Lyase</keyword>
<dbReference type="HAMAP" id="MF_00300">
    <property type="entry name" value="Chorismate_synth"/>
    <property type="match status" value="1"/>
</dbReference>
<name>A0AA37BS62_9ARCH</name>
<dbReference type="InterPro" id="IPR035904">
    <property type="entry name" value="Chorismate_synth_AroC_sf"/>
</dbReference>
<evidence type="ECO:0000256" key="2">
    <source>
        <dbReference type="ARBA" id="ARBA00008014"/>
    </source>
</evidence>
<dbReference type="GO" id="GO:0008652">
    <property type="term" value="P:amino acid biosynthetic process"/>
    <property type="evidence" value="ECO:0007669"/>
    <property type="project" value="UniProtKB-KW"/>
</dbReference>
<dbReference type="NCBIfam" id="TIGR00033">
    <property type="entry name" value="aroC"/>
    <property type="match status" value="1"/>
</dbReference>
<dbReference type="PROSITE" id="PS00787">
    <property type="entry name" value="CHORISMATE_SYNTHASE_1"/>
    <property type="match status" value="1"/>
</dbReference>
<gene>
    <name evidence="7 9" type="primary">aroC</name>
    <name evidence="9" type="ORF">GCM10007108_09830</name>
</gene>
<reference evidence="9" key="1">
    <citation type="journal article" date="2014" name="Int. J. Syst. Evol. Microbiol.">
        <title>Complete genome sequence of Corynebacterium casei LMG S-19264T (=DSM 44701T), isolated from a smear-ripened cheese.</title>
        <authorList>
            <consortium name="US DOE Joint Genome Institute (JGI-PGF)"/>
            <person name="Walter F."/>
            <person name="Albersmeier A."/>
            <person name="Kalinowski J."/>
            <person name="Ruckert C."/>
        </authorList>
    </citation>
    <scope>NUCLEOTIDE SEQUENCE</scope>
    <source>
        <strain evidence="9">JCM 13583</strain>
    </source>
</reference>
<organism evidence="9 10">
    <name type="scientific">Thermogymnomonas acidicola</name>
    <dbReference type="NCBI Taxonomy" id="399579"/>
    <lineage>
        <taxon>Archaea</taxon>
        <taxon>Methanobacteriati</taxon>
        <taxon>Thermoplasmatota</taxon>
        <taxon>Thermoplasmata</taxon>
        <taxon>Thermoplasmatales</taxon>
        <taxon>Thermogymnomonas</taxon>
    </lineage>
</organism>
<evidence type="ECO:0000256" key="8">
    <source>
        <dbReference type="RuleBase" id="RU000605"/>
    </source>
</evidence>
<evidence type="ECO:0000313" key="10">
    <source>
        <dbReference type="Proteomes" id="UP000632195"/>
    </source>
</evidence>
<sequence>MGFSIGHQLRLTLFGESHGPAIGFVLDGLPAGLKISKEETAAWMERRRPAQSIFTTQRRERDDVIFLSGLREDHTNGGAVSGVIYNQDVISKHYDEIRDNPRPGHGDLTMFLKYGEWRPYEGGGFLSGRMTAPIVAAGSICLQVLNRAGIEIVSWIEQIGEVRCDHGPPQGQDGAYAFDTRMPDGECDARASLLLRDTLSEGDSLGARIATEVRGVPAGVGDPIFDSVEGEIARFMFSIPGLKGIEFGRGFGFAGSKGSEVVDEIFLEDGIFRTRSNNNGGILGGITNGMPIRFDVVMKPTSSIRKPLRTVNLKTGEEKTLRVVGRHDPCIGIRAVPVVQTATAIVLLDILLRDLGPGFLRALEEGHEEPED</sequence>
<dbReference type="InterPro" id="IPR020541">
    <property type="entry name" value="Chorismate_synthase_CS"/>
</dbReference>
<evidence type="ECO:0000256" key="4">
    <source>
        <dbReference type="ARBA" id="ARBA00022605"/>
    </source>
</evidence>
<dbReference type="RefSeq" id="WP_188680813.1">
    <property type="nucleotide sequence ID" value="NZ_BMNY01000001.1"/>
</dbReference>
<dbReference type="SUPFAM" id="SSF103263">
    <property type="entry name" value="Chorismate synthase, AroC"/>
    <property type="match status" value="1"/>
</dbReference>
<comment type="caution">
    <text evidence="7">Lacks conserved residue(s) required for the propagation of feature annotation.</text>
</comment>
<dbReference type="GO" id="GO:0004107">
    <property type="term" value="F:chorismate synthase activity"/>
    <property type="evidence" value="ECO:0007669"/>
    <property type="project" value="UniProtKB-UniRule"/>
</dbReference>
<feature type="binding site" evidence="7">
    <location>
        <position position="326"/>
    </location>
    <ligand>
        <name>FMN</name>
        <dbReference type="ChEBI" id="CHEBI:58210"/>
    </ligand>
</feature>
<evidence type="ECO:0000313" key="9">
    <source>
        <dbReference type="EMBL" id="GGM73899.1"/>
    </source>
</evidence>
<dbReference type="EC" id="4.2.3.5" evidence="3 7"/>
<accession>A0AA37BS62</accession>
<protein>
    <recommendedName>
        <fullName evidence="3 7">Chorismate synthase</fullName>
        <shortName evidence="7">CS</shortName>
        <ecNumber evidence="3 7">4.2.3.5</ecNumber>
    </recommendedName>
    <alternativeName>
        <fullName evidence="7">5-enolpyruvylshikimate-3-phosphate phospholyase</fullName>
    </alternativeName>
</protein>
<keyword evidence="10" id="KW-1185">Reference proteome</keyword>
<evidence type="ECO:0000256" key="3">
    <source>
        <dbReference type="ARBA" id="ARBA00013036"/>
    </source>
</evidence>
<dbReference type="GO" id="GO:0009073">
    <property type="term" value="P:aromatic amino acid family biosynthetic process"/>
    <property type="evidence" value="ECO:0007669"/>
    <property type="project" value="UniProtKB-KW"/>
</dbReference>
<dbReference type="PROSITE" id="PS00788">
    <property type="entry name" value="CHORISMATE_SYNTHASE_2"/>
    <property type="match status" value="1"/>
</dbReference>
<dbReference type="EMBL" id="BMNY01000001">
    <property type="protein sequence ID" value="GGM73899.1"/>
    <property type="molecule type" value="Genomic_DNA"/>
</dbReference>
<dbReference type="Gene3D" id="3.60.150.10">
    <property type="entry name" value="Chorismate synthase AroC"/>
    <property type="match status" value="1"/>
</dbReference>
<proteinExistence type="inferred from homology"/>
<dbReference type="PIRSF" id="PIRSF001456">
    <property type="entry name" value="Chorismate_synth"/>
    <property type="match status" value="1"/>
</dbReference>
<keyword evidence="7" id="KW-0288">FMN</keyword>
<dbReference type="CDD" id="cd07304">
    <property type="entry name" value="Chorismate_synthase"/>
    <property type="match status" value="1"/>
</dbReference>
<evidence type="ECO:0000256" key="6">
    <source>
        <dbReference type="ARBA" id="ARBA00023239"/>
    </source>
</evidence>
<dbReference type="GO" id="GO:0005829">
    <property type="term" value="C:cytosol"/>
    <property type="evidence" value="ECO:0007669"/>
    <property type="project" value="TreeGrafter"/>
</dbReference>
<evidence type="ECO:0000256" key="7">
    <source>
        <dbReference type="HAMAP-Rule" id="MF_00300"/>
    </source>
</evidence>
<keyword evidence="7" id="KW-0521">NADP</keyword>
<keyword evidence="5 7" id="KW-0057">Aromatic amino acid biosynthesis</keyword>
<evidence type="ECO:0000256" key="1">
    <source>
        <dbReference type="ARBA" id="ARBA00005044"/>
    </source>
</evidence>
<dbReference type="PANTHER" id="PTHR21085">
    <property type="entry name" value="CHORISMATE SYNTHASE"/>
    <property type="match status" value="1"/>
</dbReference>
<comment type="function">
    <text evidence="7">Catalyzes the anti-1,4-elimination of the C-3 phosphate and the C-6 proR hydrogen from 5-enolpyruvylshikimate-3-phosphate (EPSP) to yield chorismate, which is the branch point compound that serves as the starting substrate for the three terminal pathways of aromatic amino acid biosynthesis. This reaction introduces a second double bond into the aromatic ring system.</text>
</comment>
<dbReference type="AlphaFoldDB" id="A0AA37BS62"/>
<feature type="binding site" evidence="7">
    <location>
        <position position="47"/>
    </location>
    <ligand>
        <name>NADP(+)</name>
        <dbReference type="ChEBI" id="CHEBI:58349"/>
    </ligand>
</feature>
<dbReference type="GO" id="GO:0010181">
    <property type="term" value="F:FMN binding"/>
    <property type="evidence" value="ECO:0007669"/>
    <property type="project" value="TreeGrafter"/>
</dbReference>
<keyword evidence="4 7" id="KW-0028">Amino-acid biosynthesis</keyword>